<organism evidence="5 8">
    <name type="scientific">Adineta steineri</name>
    <dbReference type="NCBI Taxonomy" id="433720"/>
    <lineage>
        <taxon>Eukaryota</taxon>
        <taxon>Metazoa</taxon>
        <taxon>Spiralia</taxon>
        <taxon>Gnathifera</taxon>
        <taxon>Rotifera</taxon>
        <taxon>Eurotatoria</taxon>
        <taxon>Bdelloidea</taxon>
        <taxon>Adinetida</taxon>
        <taxon>Adinetidae</taxon>
        <taxon>Adineta</taxon>
    </lineage>
</organism>
<evidence type="ECO:0000313" key="5">
    <source>
        <dbReference type="EMBL" id="CAF1383866.1"/>
    </source>
</evidence>
<keyword evidence="3" id="KW-0472">Membrane</keyword>
<dbReference type="GO" id="GO:0006606">
    <property type="term" value="P:protein import into nucleus"/>
    <property type="evidence" value="ECO:0007669"/>
    <property type="project" value="UniProtKB-ARBA"/>
</dbReference>
<feature type="transmembrane region" description="Helical" evidence="3">
    <location>
        <begin position="246"/>
        <end position="267"/>
    </location>
</feature>
<keyword evidence="7" id="KW-1185">Reference proteome</keyword>
<accession>A0A815JNV4</accession>
<keyword evidence="2" id="KW-0963">Cytoplasm</keyword>
<gene>
    <name evidence="5" type="ORF">BJG266_LOCUS36727</name>
    <name evidence="6" type="ORF">QVE165_LOCUS53713</name>
</gene>
<dbReference type="Gene3D" id="3.10.450.50">
    <property type="match status" value="1"/>
</dbReference>
<dbReference type="PANTHER" id="PTHR12612">
    <property type="entry name" value="NUCLEAR TRANSPORT FACTOR 2"/>
    <property type="match status" value="1"/>
</dbReference>
<dbReference type="InterPro" id="IPR018222">
    <property type="entry name" value="Nuclear_transport_factor_2_euk"/>
</dbReference>
<keyword evidence="3" id="KW-0812">Transmembrane</keyword>
<evidence type="ECO:0000256" key="2">
    <source>
        <dbReference type="ARBA" id="ARBA00022490"/>
    </source>
</evidence>
<evidence type="ECO:0000256" key="1">
    <source>
        <dbReference type="ARBA" id="ARBA00004496"/>
    </source>
</evidence>
<dbReference type="FunFam" id="3.10.450.50:FF:000005">
    <property type="entry name" value="Nuclear transport factor 2"/>
    <property type="match status" value="1"/>
</dbReference>
<evidence type="ECO:0000313" key="7">
    <source>
        <dbReference type="Proteomes" id="UP000663832"/>
    </source>
</evidence>
<comment type="subcellular location">
    <subcellularLocation>
        <location evidence="1">Cytoplasm</location>
    </subcellularLocation>
</comment>
<feature type="domain" description="NTF2" evidence="4">
    <location>
        <begin position="7"/>
        <end position="121"/>
    </location>
</feature>
<dbReference type="EMBL" id="CAJNOM010001456">
    <property type="protein sequence ID" value="CAF1608573.1"/>
    <property type="molecule type" value="Genomic_DNA"/>
</dbReference>
<dbReference type="SUPFAM" id="SSF54427">
    <property type="entry name" value="NTF2-like"/>
    <property type="match status" value="1"/>
</dbReference>
<feature type="transmembrane region" description="Helical" evidence="3">
    <location>
        <begin position="216"/>
        <end position="240"/>
    </location>
</feature>
<feature type="transmembrane region" description="Helical" evidence="3">
    <location>
        <begin position="121"/>
        <end position="143"/>
    </location>
</feature>
<dbReference type="CDD" id="cd00780">
    <property type="entry name" value="NTF2"/>
    <property type="match status" value="1"/>
</dbReference>
<dbReference type="AlphaFoldDB" id="A0A815JNV4"/>
<dbReference type="Proteomes" id="UP000663877">
    <property type="component" value="Unassembled WGS sequence"/>
</dbReference>
<evidence type="ECO:0000313" key="6">
    <source>
        <dbReference type="EMBL" id="CAF1608573.1"/>
    </source>
</evidence>
<dbReference type="Pfam" id="PF02136">
    <property type="entry name" value="NTF2"/>
    <property type="match status" value="1"/>
</dbReference>
<dbReference type="InterPro" id="IPR032710">
    <property type="entry name" value="NTF2-like_dom_sf"/>
</dbReference>
<reference evidence="5" key="1">
    <citation type="submission" date="2021-02" db="EMBL/GenBank/DDBJ databases">
        <authorList>
            <person name="Nowell W R."/>
        </authorList>
    </citation>
    <scope>NUCLEOTIDE SEQUENCE</scope>
</reference>
<dbReference type="GO" id="GO:0005737">
    <property type="term" value="C:cytoplasm"/>
    <property type="evidence" value="ECO:0007669"/>
    <property type="project" value="UniProtKB-SubCell"/>
</dbReference>
<dbReference type="OrthoDB" id="6507044at2759"/>
<proteinExistence type="predicted"/>
<name>A0A815JNV4_9BILA</name>
<keyword evidence="3" id="KW-1133">Transmembrane helix</keyword>
<dbReference type="Proteomes" id="UP000663832">
    <property type="component" value="Unassembled WGS sequence"/>
</dbReference>
<dbReference type="GO" id="GO:0005635">
    <property type="term" value="C:nuclear envelope"/>
    <property type="evidence" value="ECO:0007669"/>
    <property type="project" value="UniProtKB-ARBA"/>
</dbReference>
<dbReference type="PROSITE" id="PS50177">
    <property type="entry name" value="NTF2_DOMAIN"/>
    <property type="match status" value="1"/>
</dbReference>
<evidence type="ECO:0000256" key="3">
    <source>
        <dbReference type="SAM" id="Phobius"/>
    </source>
</evidence>
<protein>
    <recommendedName>
        <fullName evidence="4">NTF2 domain-containing protein</fullName>
    </recommendedName>
</protein>
<evidence type="ECO:0000259" key="4">
    <source>
        <dbReference type="PROSITE" id="PS50177"/>
    </source>
</evidence>
<sequence>MADYKAIGKAFLDFYYGRFDAGPRENVASLYEPVNGMMNFNSPDFAKGAQEIAEKLRSLTFQTIAHTISTMDIQPTYDSCILIIVTGALKADNDPPMQFTETFLLRFINNSWLIINNVFRLILHVALTLLAAGGIGLGALFGWKFFESVNNARRDARGLGQRAVTIADNTRLDIAFIAKLVVETINDLAHNFTQNINLITDASVWSMMMLTTRLNIIMHILATAALGIVAVGAFGLLLYLSHFSKFLQMIAWFLLASVSVFIFRMYVEHSRVCSNMIRDFSQSHHSAITKSTIPNNAITTNQRSNQYQTTQNFSQPHHSAITQSTIPNNAIATNQRSIQYQTTQSMFH</sequence>
<comment type="caution">
    <text evidence="5">The sequence shown here is derived from an EMBL/GenBank/DDBJ whole genome shotgun (WGS) entry which is preliminary data.</text>
</comment>
<evidence type="ECO:0000313" key="8">
    <source>
        <dbReference type="Proteomes" id="UP000663877"/>
    </source>
</evidence>
<dbReference type="InterPro" id="IPR002075">
    <property type="entry name" value="NTF2_dom"/>
</dbReference>
<dbReference type="InterPro" id="IPR045875">
    <property type="entry name" value="NTF2"/>
</dbReference>
<dbReference type="EMBL" id="CAJNOI010001115">
    <property type="protein sequence ID" value="CAF1383866.1"/>
    <property type="molecule type" value="Genomic_DNA"/>
</dbReference>